<keyword evidence="1" id="KW-0812">Transmembrane</keyword>
<evidence type="ECO:0000313" key="3">
    <source>
        <dbReference type="Proteomes" id="UP000733611"/>
    </source>
</evidence>
<feature type="transmembrane region" description="Helical" evidence="1">
    <location>
        <begin position="7"/>
        <end position="26"/>
    </location>
</feature>
<dbReference type="EMBL" id="JAHLFE010000013">
    <property type="protein sequence ID" value="MBU3843372.1"/>
    <property type="molecule type" value="Genomic_DNA"/>
</dbReference>
<feature type="transmembrane region" description="Helical" evidence="1">
    <location>
        <begin position="102"/>
        <end position="124"/>
    </location>
</feature>
<feature type="transmembrane region" description="Helical" evidence="1">
    <location>
        <begin position="63"/>
        <end position="82"/>
    </location>
</feature>
<feature type="transmembrane region" description="Helical" evidence="1">
    <location>
        <begin position="32"/>
        <end position="51"/>
    </location>
</feature>
<comment type="caution">
    <text evidence="2">The sequence shown here is derived from an EMBL/GenBank/DDBJ whole genome shotgun (WGS) entry which is preliminary data.</text>
</comment>
<name>A0A948WYB2_9GAMM</name>
<reference evidence="2" key="2">
    <citation type="submission" date="2021-04" db="EMBL/GenBank/DDBJ databases">
        <authorList>
            <person name="Gilroy R."/>
        </authorList>
    </citation>
    <scope>NUCLEOTIDE SEQUENCE</scope>
    <source>
        <strain evidence="2">378</strain>
    </source>
</reference>
<dbReference type="AlphaFoldDB" id="A0A948WYB2"/>
<organism evidence="2 3">
    <name type="scientific">Candidatus Anaerobiospirillum pullicola</name>
    <dbReference type="NCBI Taxonomy" id="2838451"/>
    <lineage>
        <taxon>Bacteria</taxon>
        <taxon>Pseudomonadati</taxon>
        <taxon>Pseudomonadota</taxon>
        <taxon>Gammaproteobacteria</taxon>
        <taxon>Aeromonadales</taxon>
        <taxon>Succinivibrionaceae</taxon>
        <taxon>Anaerobiospirillum</taxon>
    </lineage>
</organism>
<proteinExistence type="predicted"/>
<evidence type="ECO:0000313" key="2">
    <source>
        <dbReference type="EMBL" id="MBU3843372.1"/>
    </source>
</evidence>
<sequence length="134" mass="15556">MEEYRHIFINCAHLVALYAIAYISAPITPANILEYVVLALASMWLVHATYLMQKQRRRLSSMFFLAMALVPWAFYGELWYIYDHRDGISDEVFEQNLAHALFIYQSFKYLVLACAVVAAFKGIYQAVRDFGNSR</sequence>
<keyword evidence="1" id="KW-0472">Membrane</keyword>
<accession>A0A948WYB2</accession>
<protein>
    <recommendedName>
        <fullName evidence="4">Transmembrane protein</fullName>
    </recommendedName>
</protein>
<dbReference type="Proteomes" id="UP000733611">
    <property type="component" value="Unassembled WGS sequence"/>
</dbReference>
<evidence type="ECO:0000256" key="1">
    <source>
        <dbReference type="SAM" id="Phobius"/>
    </source>
</evidence>
<keyword evidence="1" id="KW-1133">Transmembrane helix</keyword>
<gene>
    <name evidence="2" type="ORF">H9847_00650</name>
</gene>
<evidence type="ECO:0008006" key="4">
    <source>
        <dbReference type="Google" id="ProtNLM"/>
    </source>
</evidence>
<reference evidence="2" key="1">
    <citation type="journal article" date="2021" name="PeerJ">
        <title>Extensive microbial diversity within the chicken gut microbiome revealed by metagenomics and culture.</title>
        <authorList>
            <person name="Gilroy R."/>
            <person name="Ravi A."/>
            <person name="Getino M."/>
            <person name="Pursley I."/>
            <person name="Horton D.L."/>
            <person name="Alikhan N.F."/>
            <person name="Baker D."/>
            <person name="Gharbi K."/>
            <person name="Hall N."/>
            <person name="Watson M."/>
            <person name="Adriaenssens E.M."/>
            <person name="Foster-Nyarko E."/>
            <person name="Jarju S."/>
            <person name="Secka A."/>
            <person name="Antonio M."/>
            <person name="Oren A."/>
            <person name="Chaudhuri R.R."/>
            <person name="La Ragione R."/>
            <person name="Hildebrand F."/>
            <person name="Pallen M.J."/>
        </authorList>
    </citation>
    <scope>NUCLEOTIDE SEQUENCE</scope>
    <source>
        <strain evidence="2">378</strain>
    </source>
</reference>